<evidence type="ECO:0000313" key="1">
    <source>
        <dbReference type="EMBL" id="SHJ80256.1"/>
    </source>
</evidence>
<dbReference type="AlphaFoldDB" id="A0A1M6M9U9"/>
<name>A0A1M6M9U9_9FIRM</name>
<protein>
    <submittedName>
        <fullName evidence="1">Uncharacterized protein</fullName>
    </submittedName>
</protein>
<organism evidence="1 2">
    <name type="scientific">Desulfofundulus thermosubterraneus DSM 16057</name>
    <dbReference type="NCBI Taxonomy" id="1121432"/>
    <lineage>
        <taxon>Bacteria</taxon>
        <taxon>Bacillati</taxon>
        <taxon>Bacillota</taxon>
        <taxon>Clostridia</taxon>
        <taxon>Eubacteriales</taxon>
        <taxon>Peptococcaceae</taxon>
        <taxon>Desulfofundulus</taxon>
    </lineage>
</organism>
<dbReference type="RefSeq" id="WP_072871388.1">
    <property type="nucleotide sequence ID" value="NZ_FQZM01000064.1"/>
</dbReference>
<dbReference type="OrthoDB" id="1807017at2"/>
<sequence length="145" mass="15644">MANLTEAATWEAGVYQIEETDPVQGGPNGIDNLPHKQLANRTLYLKQEQDALKSEIATARGGYANLDARLDALETQTLQGESTFNGTSGRTITHNLGHTNYIVNVVTLQDTGGDLGDVFIAKAANAFTVYNTGGFTGSFRYQLMT</sequence>
<accession>A0A1M6M9U9</accession>
<keyword evidence="2" id="KW-1185">Reference proteome</keyword>
<dbReference type="Proteomes" id="UP000184529">
    <property type="component" value="Unassembled WGS sequence"/>
</dbReference>
<proteinExistence type="predicted"/>
<gene>
    <name evidence="1" type="ORF">SAMN02745219_03376</name>
</gene>
<dbReference type="EMBL" id="FQZM01000064">
    <property type="protein sequence ID" value="SHJ80256.1"/>
    <property type="molecule type" value="Genomic_DNA"/>
</dbReference>
<reference evidence="2" key="1">
    <citation type="submission" date="2016-11" db="EMBL/GenBank/DDBJ databases">
        <authorList>
            <person name="Varghese N."/>
            <person name="Submissions S."/>
        </authorList>
    </citation>
    <scope>NUCLEOTIDE SEQUENCE [LARGE SCALE GENOMIC DNA]</scope>
    <source>
        <strain evidence="2">DSM 16057</strain>
    </source>
</reference>
<evidence type="ECO:0000313" key="2">
    <source>
        <dbReference type="Proteomes" id="UP000184529"/>
    </source>
</evidence>
<dbReference type="STRING" id="1121432.SAMN02745219_03376"/>